<name>A0ABQ9H4G1_9NEOP</name>
<protein>
    <submittedName>
        <fullName evidence="2">Uncharacterized protein</fullName>
    </submittedName>
</protein>
<sequence length="318" mass="34788">MLDNLDANWSNRTTRNASSLESRRCGGFDTPRLSCSLQEVCPVASPGYWLASQPLLLPAGEADKFRGRARIFWELGPSAQRSIKINFWSMAYDPINIAAVQRSAVLIEAFWLSAVTGRIRVRRETSVKRTDDHERLRDDGGQGVCGAKGREGTRNGVVVPLTRVYALSLVVWRVWKLVLNLIGWGRGGVAVRLLGSHLGESGSIAGRVASGTRALRRRWSTGFLGDIPSPRARIPVLLHTHLASPSSSLETPLLSPTSIQSMSRHSQCSRVIGVPSRTVGFTRRFHTLSSIHATNTSPTVVPQSPVVVHTSLRSRTLG</sequence>
<proteinExistence type="predicted"/>
<evidence type="ECO:0000256" key="1">
    <source>
        <dbReference type="SAM" id="MobiDB-lite"/>
    </source>
</evidence>
<dbReference type="EMBL" id="JARBHB010000007">
    <property type="protein sequence ID" value="KAJ8879182.1"/>
    <property type="molecule type" value="Genomic_DNA"/>
</dbReference>
<evidence type="ECO:0000313" key="3">
    <source>
        <dbReference type="Proteomes" id="UP001159363"/>
    </source>
</evidence>
<comment type="caution">
    <text evidence="2">The sequence shown here is derived from an EMBL/GenBank/DDBJ whole genome shotgun (WGS) entry which is preliminary data.</text>
</comment>
<gene>
    <name evidence="2" type="ORF">PR048_019788</name>
</gene>
<reference evidence="2 3" key="1">
    <citation type="submission" date="2023-02" db="EMBL/GenBank/DDBJ databases">
        <title>LHISI_Scaffold_Assembly.</title>
        <authorList>
            <person name="Stuart O.P."/>
            <person name="Cleave R."/>
            <person name="Magrath M.J.L."/>
            <person name="Mikheyev A.S."/>
        </authorList>
    </citation>
    <scope>NUCLEOTIDE SEQUENCE [LARGE SCALE GENOMIC DNA]</scope>
    <source>
        <strain evidence="2">Daus_M_001</strain>
        <tissue evidence="2">Leg muscle</tissue>
    </source>
</reference>
<keyword evidence="3" id="KW-1185">Reference proteome</keyword>
<evidence type="ECO:0000313" key="2">
    <source>
        <dbReference type="EMBL" id="KAJ8879182.1"/>
    </source>
</evidence>
<dbReference type="Proteomes" id="UP001159363">
    <property type="component" value="Chromosome 6"/>
</dbReference>
<accession>A0ABQ9H4G1</accession>
<feature type="region of interest" description="Disordered" evidence="1">
    <location>
        <begin position="130"/>
        <end position="149"/>
    </location>
</feature>
<feature type="compositionally biased region" description="Basic and acidic residues" evidence="1">
    <location>
        <begin position="130"/>
        <end position="140"/>
    </location>
</feature>
<organism evidence="2 3">
    <name type="scientific">Dryococelus australis</name>
    <dbReference type="NCBI Taxonomy" id="614101"/>
    <lineage>
        <taxon>Eukaryota</taxon>
        <taxon>Metazoa</taxon>
        <taxon>Ecdysozoa</taxon>
        <taxon>Arthropoda</taxon>
        <taxon>Hexapoda</taxon>
        <taxon>Insecta</taxon>
        <taxon>Pterygota</taxon>
        <taxon>Neoptera</taxon>
        <taxon>Polyneoptera</taxon>
        <taxon>Phasmatodea</taxon>
        <taxon>Verophasmatodea</taxon>
        <taxon>Anareolatae</taxon>
        <taxon>Phasmatidae</taxon>
        <taxon>Eurycanthinae</taxon>
        <taxon>Dryococelus</taxon>
    </lineage>
</organism>